<protein>
    <submittedName>
        <fullName evidence="1">Uncharacterized protein</fullName>
    </submittedName>
</protein>
<dbReference type="EMBL" id="FR729477">
    <property type="protein sequence ID" value="CBY25731.1"/>
    <property type="molecule type" value="Genomic_DNA"/>
</dbReference>
<evidence type="ECO:0000313" key="2">
    <source>
        <dbReference type="Proteomes" id="UP000008084"/>
    </source>
</evidence>
<organism evidence="1 2">
    <name type="scientific">Yersinia enterocolitica subsp. palearctica serotype O:3 (strain DSM 13030 / CIP 106945 / Y11)</name>
    <dbReference type="NCBI Taxonomy" id="930944"/>
    <lineage>
        <taxon>Bacteria</taxon>
        <taxon>Pseudomonadati</taxon>
        <taxon>Pseudomonadota</taxon>
        <taxon>Gammaproteobacteria</taxon>
        <taxon>Enterobacterales</taxon>
        <taxon>Yersiniaceae</taxon>
        <taxon>Yersinia</taxon>
    </lineage>
</organism>
<dbReference type="PATRIC" id="fig|930944.6.peg.2432"/>
<dbReference type="AlphaFoldDB" id="A0A0H3NMW5"/>
<gene>
    <name evidence="1" type="ordered locus">Y11_24501</name>
</gene>
<name>A0A0H3NMW5_YERE1</name>
<evidence type="ECO:0000313" key="1">
    <source>
        <dbReference type="EMBL" id="CBY25731.1"/>
    </source>
</evidence>
<dbReference type="KEGG" id="yey:Y11_24501"/>
<sequence length="43" mass="4756">MSKVIKIMTGSSFHVQAVIQVYQATVLPHLSSLWCPDYFSGKG</sequence>
<proteinExistence type="predicted"/>
<reference evidence="1 2" key="1">
    <citation type="journal article" date="2011" name="J. Bacteriol.">
        <title>Complete genome sequence of Yersinia enterocolitica subsp. palearctica serogroup O:3.</title>
        <authorList>
            <person name="Batzilla J."/>
            <person name="Hoper D."/>
            <person name="Antonenka U."/>
            <person name="Heesemann J."/>
            <person name="Rakin A."/>
        </authorList>
    </citation>
    <scope>NUCLEOTIDE SEQUENCE [LARGE SCALE GENOMIC DNA]</scope>
    <source>
        <strain evidence="2">DSM 13030 / CIP 106945 / Y11</strain>
    </source>
</reference>
<dbReference type="Proteomes" id="UP000008084">
    <property type="component" value="Chromosome"/>
</dbReference>
<dbReference type="HOGENOM" id="CLU_3241699_0_0_6"/>
<accession>A0A0H3NMW5</accession>